<dbReference type="AlphaFoldDB" id="A0A176RWS2"/>
<name>A0A176RWS2_9GAMM</name>
<evidence type="ECO:0000313" key="3">
    <source>
        <dbReference type="Proteomes" id="UP000076962"/>
    </source>
</evidence>
<comment type="caution">
    <text evidence="2">The sequence shown here is derived from an EMBL/GenBank/DDBJ whole genome shotgun (WGS) entry which is preliminary data.</text>
</comment>
<evidence type="ECO:0000256" key="1">
    <source>
        <dbReference type="SAM" id="Phobius"/>
    </source>
</evidence>
<proteinExistence type="predicted"/>
<protein>
    <submittedName>
        <fullName evidence="2">Uncharacterized protein</fullName>
    </submittedName>
</protein>
<dbReference type="Proteomes" id="UP000076962">
    <property type="component" value="Unassembled WGS sequence"/>
</dbReference>
<accession>A0A176RWS2</accession>
<dbReference type="EMBL" id="LUTY01002509">
    <property type="protein sequence ID" value="OAD20232.1"/>
    <property type="molecule type" value="Genomic_DNA"/>
</dbReference>
<keyword evidence="3" id="KW-1185">Reference proteome</keyword>
<reference evidence="2 3" key="1">
    <citation type="submission" date="2016-05" db="EMBL/GenBank/DDBJ databases">
        <title>Single-cell genome of chain-forming Candidatus Thiomargarita nelsonii and comparison to other large sulfur-oxidizing bacteria.</title>
        <authorList>
            <person name="Winkel M."/>
            <person name="Salman V."/>
            <person name="Woyke T."/>
            <person name="Schulz-Vogt H."/>
            <person name="Richter M."/>
            <person name="Flood B."/>
            <person name="Bailey J."/>
            <person name="Amann R."/>
            <person name="Mussmann M."/>
        </authorList>
    </citation>
    <scope>NUCLEOTIDE SEQUENCE [LARGE SCALE GENOMIC DNA]</scope>
    <source>
        <strain evidence="2 3">THI036</strain>
    </source>
</reference>
<evidence type="ECO:0000313" key="2">
    <source>
        <dbReference type="EMBL" id="OAD20232.1"/>
    </source>
</evidence>
<keyword evidence="1" id="KW-1133">Transmembrane helix</keyword>
<keyword evidence="1" id="KW-0472">Membrane</keyword>
<keyword evidence="1" id="KW-0812">Transmembrane</keyword>
<sequence>MNFSKSSQKLCSKPPWAFCNCKNVNNPFAYLCELILMGVFFPALFIYSVNVMTLKCVNAWKQCYSKPLEGLVLNLMSGYQNPF</sequence>
<feature type="transmembrane region" description="Helical" evidence="1">
    <location>
        <begin position="28"/>
        <end position="47"/>
    </location>
</feature>
<gene>
    <name evidence="2" type="ORF">THIOM_004081</name>
</gene>
<organism evidence="2 3">
    <name type="scientific">Candidatus Thiomargarita nelsonii</name>
    <dbReference type="NCBI Taxonomy" id="1003181"/>
    <lineage>
        <taxon>Bacteria</taxon>
        <taxon>Pseudomonadati</taxon>
        <taxon>Pseudomonadota</taxon>
        <taxon>Gammaproteobacteria</taxon>
        <taxon>Thiotrichales</taxon>
        <taxon>Thiotrichaceae</taxon>
        <taxon>Thiomargarita</taxon>
    </lineage>
</organism>